<dbReference type="PANTHER" id="PTHR21599">
    <property type="entry name" value="GLYCERATE KINASE"/>
    <property type="match status" value="1"/>
</dbReference>
<dbReference type="EMBL" id="JAGMVJ010000006">
    <property type="protein sequence ID" value="KAH7089594.1"/>
    <property type="molecule type" value="Genomic_DNA"/>
</dbReference>
<dbReference type="Gene3D" id="3.90.1510.10">
    <property type="entry name" value="Glycerate kinase, domain 2"/>
    <property type="match status" value="1"/>
</dbReference>
<dbReference type="InterPro" id="IPR004381">
    <property type="entry name" value="Glycerate_kinase"/>
</dbReference>
<accession>A0A8K0R938</accession>
<evidence type="ECO:0000256" key="1">
    <source>
        <dbReference type="ARBA" id="ARBA00006284"/>
    </source>
</evidence>
<dbReference type="Pfam" id="PF02595">
    <property type="entry name" value="Gly_kinase"/>
    <property type="match status" value="1"/>
</dbReference>
<evidence type="ECO:0000313" key="5">
    <source>
        <dbReference type="EMBL" id="KAH7089594.1"/>
    </source>
</evidence>
<dbReference type="AlphaFoldDB" id="A0A8K0R938"/>
<gene>
    <name evidence="5" type="ORF">FB567DRAFT_305937</name>
</gene>
<evidence type="ECO:0000256" key="4">
    <source>
        <dbReference type="SAM" id="MobiDB-lite"/>
    </source>
</evidence>
<dbReference type="InterPro" id="IPR018197">
    <property type="entry name" value="Glycerate_kinase_RE-like"/>
</dbReference>
<dbReference type="PANTHER" id="PTHR21599:SF0">
    <property type="entry name" value="GLYCERATE KINASE"/>
    <property type="match status" value="1"/>
</dbReference>
<organism evidence="5 6">
    <name type="scientific">Paraphoma chrysanthemicola</name>
    <dbReference type="NCBI Taxonomy" id="798071"/>
    <lineage>
        <taxon>Eukaryota</taxon>
        <taxon>Fungi</taxon>
        <taxon>Dikarya</taxon>
        <taxon>Ascomycota</taxon>
        <taxon>Pezizomycotina</taxon>
        <taxon>Dothideomycetes</taxon>
        <taxon>Pleosporomycetidae</taxon>
        <taxon>Pleosporales</taxon>
        <taxon>Pleosporineae</taxon>
        <taxon>Phaeosphaeriaceae</taxon>
        <taxon>Paraphoma</taxon>
    </lineage>
</organism>
<dbReference type="GO" id="GO:0031388">
    <property type="term" value="P:organic acid phosphorylation"/>
    <property type="evidence" value="ECO:0007669"/>
    <property type="project" value="InterPro"/>
</dbReference>
<comment type="caution">
    <text evidence="5">The sequence shown here is derived from an EMBL/GenBank/DDBJ whole genome shotgun (WGS) entry which is preliminary data.</text>
</comment>
<name>A0A8K0R938_9PLEO</name>
<evidence type="ECO:0000256" key="3">
    <source>
        <dbReference type="ARBA" id="ARBA00022777"/>
    </source>
</evidence>
<dbReference type="OrthoDB" id="10262596at2759"/>
<keyword evidence="3 5" id="KW-0418">Kinase</keyword>
<dbReference type="SUPFAM" id="SSF110738">
    <property type="entry name" value="Glycerate kinase I"/>
    <property type="match status" value="1"/>
</dbReference>
<reference evidence="5" key="1">
    <citation type="journal article" date="2021" name="Nat. Commun.">
        <title>Genetic determinants of endophytism in the Arabidopsis root mycobiome.</title>
        <authorList>
            <person name="Mesny F."/>
            <person name="Miyauchi S."/>
            <person name="Thiergart T."/>
            <person name="Pickel B."/>
            <person name="Atanasova L."/>
            <person name="Karlsson M."/>
            <person name="Huettel B."/>
            <person name="Barry K.W."/>
            <person name="Haridas S."/>
            <person name="Chen C."/>
            <person name="Bauer D."/>
            <person name="Andreopoulos W."/>
            <person name="Pangilinan J."/>
            <person name="LaButti K."/>
            <person name="Riley R."/>
            <person name="Lipzen A."/>
            <person name="Clum A."/>
            <person name="Drula E."/>
            <person name="Henrissat B."/>
            <person name="Kohler A."/>
            <person name="Grigoriev I.V."/>
            <person name="Martin F.M."/>
            <person name="Hacquard S."/>
        </authorList>
    </citation>
    <scope>NUCLEOTIDE SEQUENCE</scope>
    <source>
        <strain evidence="5">MPI-SDFR-AT-0120</strain>
    </source>
</reference>
<feature type="compositionally biased region" description="Polar residues" evidence="4">
    <location>
        <begin position="25"/>
        <end position="40"/>
    </location>
</feature>
<dbReference type="Proteomes" id="UP000813461">
    <property type="component" value="Unassembled WGS sequence"/>
</dbReference>
<feature type="region of interest" description="Disordered" evidence="4">
    <location>
        <begin position="1"/>
        <end position="45"/>
    </location>
</feature>
<dbReference type="NCBIfam" id="TIGR00045">
    <property type="entry name" value="glycerate kinase"/>
    <property type="match status" value="1"/>
</dbReference>
<proteinExistence type="inferred from homology"/>
<comment type="similarity">
    <text evidence="1">Belongs to the glycerate kinase type-1 family.</text>
</comment>
<keyword evidence="2" id="KW-0808">Transferase</keyword>
<dbReference type="InterPro" id="IPR036129">
    <property type="entry name" value="Glycerate_kinase_sf"/>
</dbReference>
<protein>
    <submittedName>
        <fullName evidence="5">Glycerate kinase</fullName>
    </submittedName>
</protein>
<dbReference type="InterPro" id="IPR018193">
    <property type="entry name" value="Glyc_kinase_flavodox-like_fold"/>
</dbReference>
<sequence>MLTMLPTSVEVGNPISVPDSAATMPKQQSPTIQPLHPTSDTRPKMPRLRTLKTFNLPQAQVDEVLMSASSLLPTPTSEILGGHPLRILIAPSGFKESLGPEHVADAIEAGVRRVLDERSVILRKLPLHDGGEGFARALVAAQGGVVLEKSVTGPIGLPVESHLGFVGENKKTAVLDMAAAAGLRLVPKEARDPTITTTYGVGELIAEALDAGSTRIIIGCGDSGTSDGGAGMLQALGVRLLDAEGQELPRAAGGRSLVRLDKIDWDNVHPRLRGDASEKVQIEACCNIKNVLCGPKGVARVYGPQKGATPAQVELLAAALDRLALVAQTTLHKDISRAPGSGASGGLGAGLMMLGARLRERSGAIDEYFEFDNVFDKQWDFVITAEGSLDGQSTQGKMTTEVARRAKRRGAQVVALAGTIGEGADATYGAGIKAFTSILRGPSTLEEAIVQTETLIKDGAEKVLRMIMVGLALGRRHY</sequence>
<evidence type="ECO:0000313" key="6">
    <source>
        <dbReference type="Proteomes" id="UP000813461"/>
    </source>
</evidence>
<keyword evidence="6" id="KW-1185">Reference proteome</keyword>
<evidence type="ECO:0000256" key="2">
    <source>
        <dbReference type="ARBA" id="ARBA00022679"/>
    </source>
</evidence>
<dbReference type="GO" id="GO:0008887">
    <property type="term" value="F:glycerate kinase activity"/>
    <property type="evidence" value="ECO:0007669"/>
    <property type="project" value="InterPro"/>
</dbReference>
<dbReference type="Gene3D" id="3.40.50.10350">
    <property type="entry name" value="Glycerate kinase, domain 1"/>
    <property type="match status" value="1"/>
</dbReference>